<dbReference type="CDD" id="cd03328">
    <property type="entry name" value="MR_like_3"/>
    <property type="match status" value="1"/>
</dbReference>
<protein>
    <submittedName>
        <fullName evidence="5">Enolase C-terminal domain-like protein</fullName>
    </submittedName>
</protein>
<organism evidence="5 6">
    <name type="scientific">Micromonospora sonneratiae</name>
    <dbReference type="NCBI Taxonomy" id="1184706"/>
    <lineage>
        <taxon>Bacteria</taxon>
        <taxon>Bacillati</taxon>
        <taxon>Actinomycetota</taxon>
        <taxon>Actinomycetes</taxon>
        <taxon>Micromonosporales</taxon>
        <taxon>Micromonosporaceae</taxon>
        <taxon>Micromonospora</taxon>
    </lineage>
</organism>
<evidence type="ECO:0000313" key="6">
    <source>
        <dbReference type="Proteomes" id="UP001597260"/>
    </source>
</evidence>
<comment type="caution">
    <text evidence="5">The sequence shown here is derived from an EMBL/GenBank/DDBJ whole genome shotgun (WGS) entry which is preliminary data.</text>
</comment>
<dbReference type="SUPFAM" id="SSF51604">
    <property type="entry name" value="Enolase C-terminal domain-like"/>
    <property type="match status" value="1"/>
</dbReference>
<dbReference type="Proteomes" id="UP001597260">
    <property type="component" value="Unassembled WGS sequence"/>
</dbReference>
<keyword evidence="2" id="KW-0479">Metal-binding</keyword>
<dbReference type="PANTHER" id="PTHR13794">
    <property type="entry name" value="ENOLASE SUPERFAMILY, MANDELATE RACEMASE"/>
    <property type="match status" value="1"/>
</dbReference>
<sequence length="369" mass="39599">MTGSDVPIASLNWAVYRVPTDQPEADGTIAWDSTTMVLVRVEGGGLVGTGWTYGAAAGGALIGELLAGAVVGRCALDVTAAYRAMCRATRNVGRPGVVATAIAAVDTALWDLKARLLGVRLARLLGVVQDRVPVYGSGGFTTYDEPQLRAQLGTWVHELRIPRVKIKIGESWGSAVGRDLTRMRQAREVIGADAELFVDANGGYTAKQAIRVADAAADLDVRWFEEPVSSDDLAGLRAVREAVEPDVTAGEYGYDLPYFQRMCAAAAVDCLQVDVSRCGGITEWQRIAAVAAAHGLEVSGHCVPHLHVDVAAATANLRHLEWFHDHVRIESMFFDGVLMPSGGLLEPDLTVPGHGLEFREAEVRRFRIA</sequence>
<dbReference type="InterPro" id="IPR046945">
    <property type="entry name" value="RHMD-like"/>
</dbReference>
<dbReference type="Gene3D" id="3.30.390.10">
    <property type="entry name" value="Enolase-like, N-terminal domain"/>
    <property type="match status" value="1"/>
</dbReference>
<dbReference type="InterPro" id="IPR029065">
    <property type="entry name" value="Enolase_C-like"/>
</dbReference>
<evidence type="ECO:0000256" key="3">
    <source>
        <dbReference type="ARBA" id="ARBA00022842"/>
    </source>
</evidence>
<evidence type="ECO:0000313" key="5">
    <source>
        <dbReference type="EMBL" id="MFD1319493.1"/>
    </source>
</evidence>
<evidence type="ECO:0000256" key="1">
    <source>
        <dbReference type="ARBA" id="ARBA00001946"/>
    </source>
</evidence>
<dbReference type="PANTHER" id="PTHR13794:SF58">
    <property type="entry name" value="MITOCHONDRIAL ENOLASE SUPERFAMILY MEMBER 1"/>
    <property type="match status" value="1"/>
</dbReference>
<dbReference type="Pfam" id="PF02746">
    <property type="entry name" value="MR_MLE_N"/>
    <property type="match status" value="1"/>
</dbReference>
<keyword evidence="6" id="KW-1185">Reference proteome</keyword>
<dbReference type="InterPro" id="IPR029017">
    <property type="entry name" value="Enolase-like_N"/>
</dbReference>
<dbReference type="InterPro" id="IPR013342">
    <property type="entry name" value="Mandelate_racemase_C"/>
</dbReference>
<dbReference type="InterPro" id="IPR036849">
    <property type="entry name" value="Enolase-like_C_sf"/>
</dbReference>
<dbReference type="EMBL" id="JBHTMP010000001">
    <property type="protein sequence ID" value="MFD1319493.1"/>
    <property type="molecule type" value="Genomic_DNA"/>
</dbReference>
<dbReference type="RefSeq" id="WP_377565347.1">
    <property type="nucleotide sequence ID" value="NZ_JBHTMP010000001.1"/>
</dbReference>
<keyword evidence="3" id="KW-0460">Magnesium</keyword>
<dbReference type="Gene3D" id="3.20.20.120">
    <property type="entry name" value="Enolase-like C-terminal domain"/>
    <property type="match status" value="1"/>
</dbReference>
<proteinExistence type="predicted"/>
<feature type="domain" description="Mandelate racemase/muconate lactonizing enzyme C-terminal" evidence="4">
    <location>
        <begin position="145"/>
        <end position="246"/>
    </location>
</feature>
<reference evidence="6" key="1">
    <citation type="journal article" date="2019" name="Int. J. Syst. Evol. Microbiol.">
        <title>The Global Catalogue of Microorganisms (GCM) 10K type strain sequencing project: providing services to taxonomists for standard genome sequencing and annotation.</title>
        <authorList>
            <consortium name="The Broad Institute Genomics Platform"/>
            <consortium name="The Broad Institute Genome Sequencing Center for Infectious Disease"/>
            <person name="Wu L."/>
            <person name="Ma J."/>
        </authorList>
    </citation>
    <scope>NUCLEOTIDE SEQUENCE [LARGE SCALE GENOMIC DNA]</scope>
    <source>
        <strain evidence="6">JCM 31037</strain>
    </source>
</reference>
<evidence type="ECO:0000259" key="4">
    <source>
        <dbReference type="SMART" id="SM00922"/>
    </source>
</evidence>
<dbReference type="Pfam" id="PF13378">
    <property type="entry name" value="MR_MLE_C"/>
    <property type="match status" value="1"/>
</dbReference>
<evidence type="ECO:0000256" key="2">
    <source>
        <dbReference type="ARBA" id="ARBA00022723"/>
    </source>
</evidence>
<dbReference type="SUPFAM" id="SSF54826">
    <property type="entry name" value="Enolase N-terminal domain-like"/>
    <property type="match status" value="1"/>
</dbReference>
<gene>
    <name evidence="5" type="ORF">ACFQ4H_00030</name>
</gene>
<comment type="cofactor">
    <cofactor evidence="1">
        <name>Mg(2+)</name>
        <dbReference type="ChEBI" id="CHEBI:18420"/>
    </cofactor>
</comment>
<accession>A0ABW3Y8R6</accession>
<dbReference type="SFLD" id="SFLDS00001">
    <property type="entry name" value="Enolase"/>
    <property type="match status" value="1"/>
</dbReference>
<dbReference type="SMART" id="SM00922">
    <property type="entry name" value="MR_MLE"/>
    <property type="match status" value="1"/>
</dbReference>
<name>A0ABW3Y8R6_9ACTN</name>
<dbReference type="InterPro" id="IPR013341">
    <property type="entry name" value="Mandelate_racemase_N_dom"/>
</dbReference>
<dbReference type="SFLD" id="SFLDG00179">
    <property type="entry name" value="mandelate_racemase"/>
    <property type="match status" value="1"/>
</dbReference>